<keyword evidence="3" id="KW-1185">Reference proteome</keyword>
<reference evidence="3" key="1">
    <citation type="journal article" date="2019" name="Int. J. Syst. Evol. Microbiol.">
        <title>The Global Catalogue of Microorganisms (GCM) 10K type strain sequencing project: providing services to taxonomists for standard genome sequencing and annotation.</title>
        <authorList>
            <consortium name="The Broad Institute Genomics Platform"/>
            <consortium name="The Broad Institute Genome Sequencing Center for Infectious Disease"/>
            <person name="Wu L."/>
            <person name="Ma J."/>
        </authorList>
    </citation>
    <scope>NUCLEOTIDE SEQUENCE [LARGE SCALE GENOMIC DNA]</scope>
    <source>
        <strain evidence="3">JCM 16902</strain>
    </source>
</reference>
<dbReference type="Proteomes" id="UP001501074">
    <property type="component" value="Unassembled WGS sequence"/>
</dbReference>
<dbReference type="RefSeq" id="WP_231483825.1">
    <property type="nucleotide sequence ID" value="NZ_BAAAZO010000003.1"/>
</dbReference>
<protein>
    <submittedName>
        <fullName evidence="2">Uncharacterized protein</fullName>
    </submittedName>
</protein>
<gene>
    <name evidence="2" type="ORF">GCM10022223_24210</name>
</gene>
<name>A0ABP6ZFZ5_9ACTN</name>
<organism evidence="2 3">
    <name type="scientific">Kineosporia mesophila</name>
    <dbReference type="NCBI Taxonomy" id="566012"/>
    <lineage>
        <taxon>Bacteria</taxon>
        <taxon>Bacillati</taxon>
        <taxon>Actinomycetota</taxon>
        <taxon>Actinomycetes</taxon>
        <taxon>Kineosporiales</taxon>
        <taxon>Kineosporiaceae</taxon>
        <taxon>Kineosporia</taxon>
    </lineage>
</organism>
<evidence type="ECO:0000313" key="3">
    <source>
        <dbReference type="Proteomes" id="UP001501074"/>
    </source>
</evidence>
<comment type="caution">
    <text evidence="2">The sequence shown here is derived from an EMBL/GenBank/DDBJ whole genome shotgun (WGS) entry which is preliminary data.</text>
</comment>
<evidence type="ECO:0000256" key="1">
    <source>
        <dbReference type="SAM" id="MobiDB-lite"/>
    </source>
</evidence>
<sequence>MIRVALVGVALVGDQPLVRPGPATSIATEDDLEPAGKAGDSREGCEGREGR</sequence>
<evidence type="ECO:0000313" key="2">
    <source>
        <dbReference type="EMBL" id="GAA3607385.1"/>
    </source>
</evidence>
<dbReference type="EMBL" id="BAAAZO010000003">
    <property type="protein sequence ID" value="GAA3607385.1"/>
    <property type="molecule type" value="Genomic_DNA"/>
</dbReference>
<feature type="region of interest" description="Disordered" evidence="1">
    <location>
        <begin position="19"/>
        <end position="51"/>
    </location>
</feature>
<proteinExistence type="predicted"/>
<accession>A0ABP6ZFZ5</accession>
<feature type="compositionally biased region" description="Basic and acidic residues" evidence="1">
    <location>
        <begin position="39"/>
        <end position="51"/>
    </location>
</feature>